<name>A0A061S6M7_9CHLO</name>
<dbReference type="InterPro" id="IPR005822">
    <property type="entry name" value="Ribosomal_uL13"/>
</dbReference>
<proteinExistence type="inferred from homology"/>
<dbReference type="GO" id="GO:0005762">
    <property type="term" value="C:mitochondrial large ribosomal subunit"/>
    <property type="evidence" value="ECO:0007669"/>
    <property type="project" value="TreeGrafter"/>
</dbReference>
<dbReference type="HAMAP" id="MF_01366">
    <property type="entry name" value="Ribosomal_uL13"/>
    <property type="match status" value="1"/>
</dbReference>
<evidence type="ECO:0000256" key="1">
    <source>
        <dbReference type="ARBA" id="ARBA00006227"/>
    </source>
</evidence>
<keyword evidence="2 4" id="KW-0689">Ribosomal protein</keyword>
<dbReference type="InterPro" id="IPR005823">
    <property type="entry name" value="Ribosomal_uL13_bac-type"/>
</dbReference>
<gene>
    <name evidence="4" type="primary">RPLM</name>
    <name evidence="4" type="ORF">TSPGSL018_14868</name>
</gene>
<dbReference type="EMBL" id="GBEZ01006882">
    <property type="protein sequence ID" value="JAC78540.1"/>
    <property type="molecule type" value="Transcribed_RNA"/>
</dbReference>
<dbReference type="Pfam" id="PF00572">
    <property type="entry name" value="Ribosomal_L13"/>
    <property type="match status" value="1"/>
</dbReference>
<dbReference type="NCBIfam" id="TIGR01066">
    <property type="entry name" value="rplM_bact"/>
    <property type="match status" value="1"/>
</dbReference>
<reference evidence="4" key="1">
    <citation type="submission" date="2014-05" db="EMBL/GenBank/DDBJ databases">
        <title>The transcriptome of the halophilic microalga Tetraselmis sp. GSL018 isolated from the Great Salt Lake, Utah.</title>
        <authorList>
            <person name="Jinkerson R.E."/>
            <person name="D'Adamo S."/>
            <person name="Posewitz M.C."/>
        </authorList>
    </citation>
    <scope>NUCLEOTIDE SEQUENCE</scope>
    <source>
        <strain evidence="4">GSL018</strain>
    </source>
</reference>
<dbReference type="AlphaFoldDB" id="A0A061S6M7"/>
<dbReference type="CDD" id="cd00392">
    <property type="entry name" value="Ribosomal_L13"/>
    <property type="match status" value="1"/>
</dbReference>
<dbReference type="SUPFAM" id="SSF52161">
    <property type="entry name" value="Ribosomal protein L13"/>
    <property type="match status" value="1"/>
</dbReference>
<evidence type="ECO:0000256" key="2">
    <source>
        <dbReference type="ARBA" id="ARBA00022980"/>
    </source>
</evidence>
<evidence type="ECO:0000256" key="3">
    <source>
        <dbReference type="ARBA" id="ARBA00023274"/>
    </source>
</evidence>
<dbReference type="InterPro" id="IPR036899">
    <property type="entry name" value="Ribosomal_uL13_sf"/>
</dbReference>
<protein>
    <submittedName>
        <fullName evidence="4">Large subunit ribosomal protein L13</fullName>
    </submittedName>
</protein>
<dbReference type="PANTHER" id="PTHR11545">
    <property type="entry name" value="RIBOSOMAL PROTEIN L13"/>
    <property type="match status" value="1"/>
</dbReference>
<dbReference type="Gene3D" id="3.90.1180.10">
    <property type="entry name" value="Ribosomal protein L13"/>
    <property type="match status" value="1"/>
</dbReference>
<organism evidence="4">
    <name type="scientific">Tetraselmis sp. GSL018</name>
    <dbReference type="NCBI Taxonomy" id="582737"/>
    <lineage>
        <taxon>Eukaryota</taxon>
        <taxon>Viridiplantae</taxon>
        <taxon>Chlorophyta</taxon>
        <taxon>core chlorophytes</taxon>
        <taxon>Chlorodendrophyceae</taxon>
        <taxon>Chlorodendrales</taxon>
        <taxon>Chlorodendraceae</taxon>
        <taxon>Tetraselmis</taxon>
    </lineage>
</organism>
<dbReference type="GO" id="GO:0006412">
    <property type="term" value="P:translation"/>
    <property type="evidence" value="ECO:0007669"/>
    <property type="project" value="InterPro"/>
</dbReference>
<comment type="similarity">
    <text evidence="1">Belongs to the universal ribosomal protein uL13 family.</text>
</comment>
<dbReference type="GO" id="GO:0003729">
    <property type="term" value="F:mRNA binding"/>
    <property type="evidence" value="ECO:0007669"/>
    <property type="project" value="TreeGrafter"/>
</dbReference>
<sequence length="220" mass="23939">MAASLATVSSLAASATATKRGGSTPKATFTTTPLRLNRPSAPCVLRSSVVRTAAATDSLGPDTWNKTYYPTGEDIKNVKKQWYIIDAEGQTLGRLASLAATYIRGKNSATYTPSQDMGNYVIVINAEKVTVTGKKANQKTYFRHTTGRPGSSKFETFNQLQDRLPERIIEKAVWGMLPKGRLGRSIFTHLKVFKGGEHPHEAQQPIDITEKINAKAGKGI</sequence>
<accession>A0A061S6M7</accession>
<evidence type="ECO:0000313" key="4">
    <source>
        <dbReference type="EMBL" id="JAC78540.1"/>
    </source>
</evidence>
<dbReference type="GO" id="GO:0017148">
    <property type="term" value="P:negative regulation of translation"/>
    <property type="evidence" value="ECO:0007669"/>
    <property type="project" value="TreeGrafter"/>
</dbReference>
<dbReference type="PANTHER" id="PTHR11545:SF41">
    <property type="entry name" value="50S RIBOSOMAL PROTEIN L13, CHLOROPLASTIC"/>
    <property type="match status" value="1"/>
</dbReference>
<keyword evidence="3" id="KW-0687">Ribonucleoprotein</keyword>
<dbReference type="GO" id="GO:0003735">
    <property type="term" value="F:structural constituent of ribosome"/>
    <property type="evidence" value="ECO:0007669"/>
    <property type="project" value="InterPro"/>
</dbReference>